<evidence type="ECO:0000313" key="2">
    <source>
        <dbReference type="EMBL" id="SFS09734.1"/>
    </source>
</evidence>
<dbReference type="PIRSF" id="PIRSF028301">
    <property type="entry name" value="UCP028301"/>
    <property type="match status" value="1"/>
</dbReference>
<dbReference type="RefSeq" id="WP_093316195.1">
    <property type="nucleotide sequence ID" value="NZ_FOZG01000003.1"/>
</dbReference>
<dbReference type="PANTHER" id="PTHR35850:SF1">
    <property type="entry name" value="TYPE VI SECRETION SYSTEM SHEATH PROTEIN TSSB1"/>
    <property type="match status" value="1"/>
</dbReference>
<dbReference type="Proteomes" id="UP000198824">
    <property type="component" value="Unassembled WGS sequence"/>
</dbReference>
<evidence type="ECO:0000313" key="3">
    <source>
        <dbReference type="Proteomes" id="UP000198824"/>
    </source>
</evidence>
<dbReference type="Pfam" id="PF05591">
    <property type="entry name" value="T6SS_VipA"/>
    <property type="match status" value="1"/>
</dbReference>
<dbReference type="InterPro" id="IPR008312">
    <property type="entry name" value="T6SS_TssB1"/>
</dbReference>
<protein>
    <submittedName>
        <fullName evidence="2">Type VI secretion system protein ImpB</fullName>
    </submittedName>
</protein>
<sequence>MVESVHDKLKRVRKPRVHITYDVETEGAVEVKELPFVMGVMGDFSGDPTEPLKPLRDRKFIQIDRDNFDQVMQRMSPGLKLRVENKLKGDGSTMPVELQFKSIEDFEPGRVVQQVEPLRRLMETRTKLRDLMAKADGSEQLETLLEQILQDSGQLAALRSELSRDGEQAAGAPEAPQAPRGE</sequence>
<evidence type="ECO:0000256" key="1">
    <source>
        <dbReference type="SAM" id="MobiDB-lite"/>
    </source>
</evidence>
<gene>
    <name evidence="2" type="ORF">SAMN05192580_3320</name>
</gene>
<keyword evidence="3" id="KW-1185">Reference proteome</keyword>
<dbReference type="PANTHER" id="PTHR35850">
    <property type="entry name" value="CYTOPLASMIC PROTEIN-RELATED"/>
    <property type="match status" value="1"/>
</dbReference>
<dbReference type="STRING" id="1166337.SAMN05192580_3320"/>
<accession>A0A1I6M272</accession>
<dbReference type="EMBL" id="FOZG01000003">
    <property type="protein sequence ID" value="SFS09734.1"/>
    <property type="molecule type" value="Genomic_DNA"/>
</dbReference>
<feature type="compositionally biased region" description="Low complexity" evidence="1">
    <location>
        <begin position="168"/>
        <end position="182"/>
    </location>
</feature>
<dbReference type="AlphaFoldDB" id="A0A1I6M272"/>
<feature type="region of interest" description="Disordered" evidence="1">
    <location>
        <begin position="160"/>
        <end position="182"/>
    </location>
</feature>
<dbReference type="OrthoDB" id="9789942at2"/>
<proteinExistence type="predicted"/>
<name>A0A1I6M272_9SPHN</name>
<dbReference type="NCBIfam" id="TIGR03358">
    <property type="entry name" value="VI_chp_5"/>
    <property type="match status" value="1"/>
</dbReference>
<organism evidence="2 3">
    <name type="scientific">Sphingomonas jatrophae</name>
    <dbReference type="NCBI Taxonomy" id="1166337"/>
    <lineage>
        <taxon>Bacteria</taxon>
        <taxon>Pseudomonadati</taxon>
        <taxon>Pseudomonadota</taxon>
        <taxon>Alphaproteobacteria</taxon>
        <taxon>Sphingomonadales</taxon>
        <taxon>Sphingomonadaceae</taxon>
        <taxon>Sphingomonas</taxon>
    </lineage>
</organism>
<reference evidence="2 3" key="1">
    <citation type="submission" date="2016-10" db="EMBL/GenBank/DDBJ databases">
        <authorList>
            <person name="de Groot N.N."/>
        </authorList>
    </citation>
    <scope>NUCLEOTIDE SEQUENCE [LARGE SCALE GENOMIC DNA]</scope>
    <source>
        <strain evidence="2 3">S5-249</strain>
    </source>
</reference>